<sequence length="106" mass="11968">MAAYMICTMRVHDPETYKKYTALTPATLKRYGGKFLTRGDPVTTCEGETFTDRMVILEFPDEATAQAWYNDTDYQAASKYRRASSDRGRMILQQGRGESAAPDPLV</sequence>
<name>A0A090EWX3_MESPL</name>
<dbReference type="InterPro" id="IPR010753">
    <property type="entry name" value="DUF1330"/>
</dbReference>
<dbReference type="Proteomes" id="UP000046373">
    <property type="component" value="Unassembled WGS sequence"/>
</dbReference>
<dbReference type="AlphaFoldDB" id="A0A090EWX3"/>
<reference evidence="3 4" key="1">
    <citation type="submission" date="2014-08" db="EMBL/GenBank/DDBJ databases">
        <authorList>
            <person name="Moulin Lionel"/>
        </authorList>
    </citation>
    <scope>NUCLEOTIDE SEQUENCE [LARGE SCALE GENOMIC DNA]</scope>
</reference>
<evidence type="ECO:0000313" key="3">
    <source>
        <dbReference type="EMBL" id="CDX35995.1"/>
    </source>
</evidence>
<dbReference type="SUPFAM" id="SSF54909">
    <property type="entry name" value="Dimeric alpha+beta barrel"/>
    <property type="match status" value="1"/>
</dbReference>
<dbReference type="GeneID" id="31890556"/>
<dbReference type="PANTHER" id="PTHR41521:SF4">
    <property type="entry name" value="BLR0684 PROTEIN"/>
    <property type="match status" value="1"/>
</dbReference>
<organism evidence="3 4">
    <name type="scientific">Mesorhizobium plurifarium</name>
    <dbReference type="NCBI Taxonomy" id="69974"/>
    <lineage>
        <taxon>Bacteria</taxon>
        <taxon>Pseudomonadati</taxon>
        <taxon>Pseudomonadota</taxon>
        <taxon>Alphaproteobacteria</taxon>
        <taxon>Hyphomicrobiales</taxon>
        <taxon>Phyllobacteriaceae</taxon>
        <taxon>Mesorhizobium</taxon>
    </lineage>
</organism>
<protein>
    <recommendedName>
        <fullName evidence="2">DUF1330 domain-containing protein</fullName>
    </recommendedName>
</protein>
<dbReference type="PANTHER" id="PTHR41521">
    <property type="match status" value="1"/>
</dbReference>
<dbReference type="Gene3D" id="3.30.70.100">
    <property type="match status" value="1"/>
</dbReference>
<accession>A0A090EWX3</accession>
<evidence type="ECO:0000313" key="4">
    <source>
        <dbReference type="Proteomes" id="UP000046373"/>
    </source>
</evidence>
<dbReference type="InterPro" id="IPR011008">
    <property type="entry name" value="Dimeric_a/b-barrel"/>
</dbReference>
<evidence type="ECO:0000256" key="1">
    <source>
        <dbReference type="SAM" id="MobiDB-lite"/>
    </source>
</evidence>
<feature type="region of interest" description="Disordered" evidence="1">
    <location>
        <begin position="85"/>
        <end position="106"/>
    </location>
</feature>
<dbReference type="Pfam" id="PF07045">
    <property type="entry name" value="DUF1330"/>
    <property type="match status" value="1"/>
</dbReference>
<dbReference type="EMBL" id="CCNB01000012">
    <property type="protein sequence ID" value="CDX35995.1"/>
    <property type="molecule type" value="Genomic_DNA"/>
</dbReference>
<proteinExistence type="predicted"/>
<evidence type="ECO:0000259" key="2">
    <source>
        <dbReference type="Pfam" id="PF07045"/>
    </source>
</evidence>
<feature type="domain" description="DUF1330" evidence="2">
    <location>
        <begin position="3"/>
        <end position="92"/>
    </location>
</feature>
<gene>
    <name evidence="3" type="ORF">MPLDJ20_20395</name>
</gene>